<keyword evidence="2" id="KW-1185">Reference proteome</keyword>
<dbReference type="EMBL" id="JADOEL010000002">
    <property type="protein sequence ID" value="MBF8176928.1"/>
    <property type="molecule type" value="Genomic_DNA"/>
</dbReference>
<comment type="caution">
    <text evidence="1">The sequence shown here is derived from an EMBL/GenBank/DDBJ whole genome shotgun (WGS) entry which is preliminary data.</text>
</comment>
<evidence type="ECO:0000313" key="1">
    <source>
        <dbReference type="EMBL" id="MBF8176928.1"/>
    </source>
</evidence>
<reference evidence="1 2" key="1">
    <citation type="submission" date="2020-11" db="EMBL/GenBank/DDBJ databases">
        <title>WGS of Herminiimonas contaminans strain Marseille-Q4544 isolated from planarians Schmidtea mediterranea.</title>
        <authorList>
            <person name="Kangale L."/>
        </authorList>
    </citation>
    <scope>NUCLEOTIDE SEQUENCE [LARGE SCALE GENOMIC DNA]</scope>
    <source>
        <strain evidence="1 2">Marseille-Q4544</strain>
    </source>
</reference>
<evidence type="ECO:0008006" key="3">
    <source>
        <dbReference type="Google" id="ProtNLM"/>
    </source>
</evidence>
<accession>A0ABS0EQW1</accession>
<name>A0ABS0EQW1_9BURK</name>
<gene>
    <name evidence="1" type="ORF">IXC47_04440</name>
</gene>
<proteinExistence type="predicted"/>
<protein>
    <recommendedName>
        <fullName evidence="3">Restriction endonuclease</fullName>
    </recommendedName>
</protein>
<sequence length="322" mass="35940">MNFRSASFELLLHETLHRCGFSMSVHPDPGTGTARRPDFLVTSPDGGNFLLEAVLAGTRDGSDAAAEAMKDTTIDLLDGAPHALFTVDVQHEGNPTTQPSARTLIRVTHEWLNSLDANALADRLSQLGLDAMPSMTWRHEAWEVTLRALPVSPERRGTTTRLVGAMRMGLRWINAWEPLRAAVSSKANRYGDITMPLVIAINSDSFDLDPIDEVQALFGEEQWVENLDYPERSGSRRVPNGAWQGPHGPQNKRSSAVWIFNDLTPYSLASRRSTIYLNPSANIPLLNCFDMFPTRYIEGTRLIDTDGRSLREIFDLPENWPE</sequence>
<dbReference type="Proteomes" id="UP000657372">
    <property type="component" value="Unassembled WGS sequence"/>
</dbReference>
<evidence type="ECO:0000313" key="2">
    <source>
        <dbReference type="Proteomes" id="UP000657372"/>
    </source>
</evidence>
<dbReference type="RefSeq" id="WP_195874813.1">
    <property type="nucleotide sequence ID" value="NZ_JADOEL010000002.1"/>
</dbReference>
<organism evidence="1 2">
    <name type="scientific">Herminiimonas contaminans</name>
    <dbReference type="NCBI Taxonomy" id="1111140"/>
    <lineage>
        <taxon>Bacteria</taxon>
        <taxon>Pseudomonadati</taxon>
        <taxon>Pseudomonadota</taxon>
        <taxon>Betaproteobacteria</taxon>
        <taxon>Burkholderiales</taxon>
        <taxon>Oxalobacteraceae</taxon>
        <taxon>Herminiimonas</taxon>
    </lineage>
</organism>